<keyword evidence="5" id="KW-0418">Kinase</keyword>
<dbReference type="InterPro" id="IPR003661">
    <property type="entry name" value="HisK_dim/P_dom"/>
</dbReference>
<dbReference type="InterPro" id="IPR035965">
    <property type="entry name" value="PAS-like_dom_sf"/>
</dbReference>
<evidence type="ECO:0000256" key="2">
    <source>
        <dbReference type="ARBA" id="ARBA00012438"/>
    </source>
</evidence>
<dbReference type="Pfam" id="PF00512">
    <property type="entry name" value="HisKA"/>
    <property type="match status" value="1"/>
</dbReference>
<dbReference type="Gene3D" id="3.30.565.10">
    <property type="entry name" value="Histidine kinase-like ATPase, C-terminal domain"/>
    <property type="match status" value="1"/>
</dbReference>
<dbReference type="InterPro" id="IPR000014">
    <property type="entry name" value="PAS"/>
</dbReference>
<evidence type="ECO:0000256" key="6">
    <source>
        <dbReference type="ARBA" id="ARBA00023012"/>
    </source>
</evidence>
<comment type="catalytic activity">
    <reaction evidence="1">
        <text>ATP + protein L-histidine = ADP + protein N-phospho-L-histidine.</text>
        <dbReference type="EC" id="2.7.13.3"/>
    </reaction>
</comment>
<dbReference type="Pfam" id="PF13188">
    <property type="entry name" value="PAS_8"/>
    <property type="match status" value="1"/>
</dbReference>
<comment type="caution">
    <text evidence="8">The sequence shown here is derived from an EMBL/GenBank/DDBJ whole genome shotgun (WGS) entry which is preliminary data.</text>
</comment>
<dbReference type="SUPFAM" id="SSF47384">
    <property type="entry name" value="Homodimeric domain of signal transducing histidine kinase"/>
    <property type="match status" value="1"/>
</dbReference>
<sequence length="1147" mass="126336">MAERQDPATLQNKVLSESLRLSQVLSGEPGPAKILQEVGQSIKEALGYKVIVLSLYENDIGAFKPLWMESVDPDTGTELLTSPNPLIRTQLLTEDFLRSGSYIIKADHPVWEGMKASRYLPGLGEEALNGSGDVILNPIFSSGTAMIGLIMVVVKDAETDTDQVEYLSYFSRLAGCALERGLLYLQREENSNFNRILIQTVEKLEKISDPGHFWQTIAENIGTALKGFELVVSIANQEGSYYVHPLVLRDGKQMDGLTSVDGAWLDRVAEQGPQTELITVHPEKPAVIKMGWPLEIEKESLGVLTVTGLNSGEMDRPTADFLGMMATQIALALFRVRSVDEWTSRKEVLEAYIKNIDDAVLIVDSIKRIVFVNNSAQQLTDLRQGGIDKLPLNQSDKEWLSTALDDVSKGVTKEAGKKIIIKDSYCSIGIKGFFDEKKYTGSIIKIHSLKQEGLEYFKELAGMVAALEDVELLPQILLKAVRHFVDFDAGSILFRERGDSFRFLASQGTMIDHDPDMTFNLITGLAEAAINEGRTLGLAGKEGSLAEGLGISGMEKPLAGARSVLVTPLIFKGQNTGLMVLSKKDQAAYPETNVAMIDELSTGLSKILWQIGVASKLKQENALRTKLYEIGFASGSVLQVGSLLNLMIRTIAKELKIDEMGIYFFDEVLGEWNGKAIQSTGKNGGFLELMKSSGIKLDYERLSEIKEITATVIARGEPEIVPDLKSDPRFLSAGHYQGLRSGLWLPLKLKDKPIGAISALSKQISYFGHDDLTLLQELSPLVTFALRSAVLYEEIRREGSRVGAIINSMPEGLLMVDSHFKVIMSNEGFEGLWGLKQTIRPGAALQEGILSLLTNNLANPRGLIDFFQDCAISTTGVVTPVELELKNGKHLKISSFPVEELDRPRTGLVILSQDITTEHQIAELRQEFVGMLSHDLRNPLAAIIATLELALDGSLGELNENQNQFLGNAMNDSRRMLEMLNDFLDGYKYDAVEIKLEKINFDIAQLISKLVADFSPLARERNIELLQETSPTITITGDEGKLARVISNLLSNALKFTPRGGTIILKSAERTDSVEIAVSDTGEGISAEDKEKVFEKFYQVEKRRHGRKTGTGLGLPLCKKLVEAHGGKIWVESQVGKGSRFIFSLPR</sequence>
<dbReference type="InterPro" id="IPR005467">
    <property type="entry name" value="His_kinase_dom"/>
</dbReference>
<dbReference type="Gene3D" id="3.30.450.20">
    <property type="entry name" value="PAS domain"/>
    <property type="match status" value="2"/>
</dbReference>
<gene>
    <name evidence="8" type="ORF">A2024_06020</name>
</gene>
<dbReference type="Proteomes" id="UP000177230">
    <property type="component" value="Unassembled WGS sequence"/>
</dbReference>
<organism evidence="8 9">
    <name type="scientific">Candidatus Edwardsbacteria bacterium GWF2_54_11</name>
    <dbReference type="NCBI Taxonomy" id="1817851"/>
    <lineage>
        <taxon>Bacteria</taxon>
        <taxon>Candidatus Edwardsiibacteriota</taxon>
    </lineage>
</organism>
<keyword evidence="3" id="KW-0597">Phosphoprotein</keyword>
<dbReference type="InterPro" id="IPR004358">
    <property type="entry name" value="Sig_transdc_His_kin-like_C"/>
</dbReference>
<dbReference type="SMART" id="SM00387">
    <property type="entry name" value="HATPase_c"/>
    <property type="match status" value="1"/>
</dbReference>
<dbReference type="PANTHER" id="PTHR43711:SF31">
    <property type="entry name" value="HISTIDINE KINASE"/>
    <property type="match status" value="1"/>
</dbReference>
<dbReference type="SMART" id="SM00388">
    <property type="entry name" value="HisKA"/>
    <property type="match status" value="1"/>
</dbReference>
<dbReference type="Pfam" id="PF13185">
    <property type="entry name" value="GAF_2"/>
    <property type="match status" value="1"/>
</dbReference>
<dbReference type="SMART" id="SM00091">
    <property type="entry name" value="PAS"/>
    <property type="match status" value="2"/>
</dbReference>
<keyword evidence="4" id="KW-0808">Transferase</keyword>
<name>A0A1F5RHX2_9BACT</name>
<evidence type="ECO:0000256" key="5">
    <source>
        <dbReference type="ARBA" id="ARBA00022777"/>
    </source>
</evidence>
<dbReference type="SUPFAM" id="SSF55781">
    <property type="entry name" value="GAF domain-like"/>
    <property type="match status" value="3"/>
</dbReference>
<dbReference type="AlphaFoldDB" id="A0A1F5RHX2"/>
<dbReference type="Gene3D" id="3.30.450.40">
    <property type="match status" value="3"/>
</dbReference>
<evidence type="ECO:0000256" key="4">
    <source>
        <dbReference type="ARBA" id="ARBA00022679"/>
    </source>
</evidence>
<accession>A0A1F5RHX2</accession>
<dbReference type="PRINTS" id="PR00344">
    <property type="entry name" value="BCTRLSENSOR"/>
</dbReference>
<dbReference type="PANTHER" id="PTHR43711">
    <property type="entry name" value="TWO-COMPONENT HISTIDINE KINASE"/>
    <property type="match status" value="1"/>
</dbReference>
<dbReference type="GO" id="GO:0000155">
    <property type="term" value="F:phosphorelay sensor kinase activity"/>
    <property type="evidence" value="ECO:0007669"/>
    <property type="project" value="InterPro"/>
</dbReference>
<evidence type="ECO:0000259" key="7">
    <source>
        <dbReference type="PROSITE" id="PS50109"/>
    </source>
</evidence>
<evidence type="ECO:0000313" key="8">
    <source>
        <dbReference type="EMBL" id="OGF14085.1"/>
    </source>
</evidence>
<proteinExistence type="predicted"/>
<evidence type="ECO:0000256" key="1">
    <source>
        <dbReference type="ARBA" id="ARBA00000085"/>
    </source>
</evidence>
<dbReference type="FunFam" id="3.30.565.10:FF:000006">
    <property type="entry name" value="Sensor histidine kinase WalK"/>
    <property type="match status" value="1"/>
</dbReference>
<evidence type="ECO:0000313" key="9">
    <source>
        <dbReference type="Proteomes" id="UP000177230"/>
    </source>
</evidence>
<dbReference type="EMBL" id="MFFM01000009">
    <property type="protein sequence ID" value="OGF14085.1"/>
    <property type="molecule type" value="Genomic_DNA"/>
</dbReference>
<feature type="domain" description="Histidine kinase" evidence="7">
    <location>
        <begin position="931"/>
        <end position="1147"/>
    </location>
</feature>
<dbReference type="Pfam" id="PF02518">
    <property type="entry name" value="HATPase_c"/>
    <property type="match status" value="1"/>
</dbReference>
<dbReference type="EC" id="2.7.13.3" evidence="2"/>
<dbReference type="CDD" id="cd00082">
    <property type="entry name" value="HisKA"/>
    <property type="match status" value="1"/>
</dbReference>
<dbReference type="SUPFAM" id="SSF55785">
    <property type="entry name" value="PYP-like sensor domain (PAS domain)"/>
    <property type="match status" value="1"/>
</dbReference>
<dbReference type="InterPro" id="IPR036890">
    <property type="entry name" value="HATPase_C_sf"/>
</dbReference>
<dbReference type="InterPro" id="IPR029016">
    <property type="entry name" value="GAF-like_dom_sf"/>
</dbReference>
<dbReference type="InterPro" id="IPR050736">
    <property type="entry name" value="Sensor_HK_Regulatory"/>
</dbReference>
<dbReference type="SUPFAM" id="SSF55874">
    <property type="entry name" value="ATPase domain of HSP90 chaperone/DNA topoisomerase II/histidine kinase"/>
    <property type="match status" value="1"/>
</dbReference>
<dbReference type="SMART" id="SM00065">
    <property type="entry name" value="GAF"/>
    <property type="match status" value="2"/>
</dbReference>
<evidence type="ECO:0000256" key="3">
    <source>
        <dbReference type="ARBA" id="ARBA00022553"/>
    </source>
</evidence>
<keyword evidence="6" id="KW-0902">Two-component regulatory system</keyword>
<reference evidence="8 9" key="1">
    <citation type="journal article" date="2016" name="Nat. Commun.">
        <title>Thousands of microbial genomes shed light on interconnected biogeochemical processes in an aquifer system.</title>
        <authorList>
            <person name="Anantharaman K."/>
            <person name="Brown C.T."/>
            <person name="Hug L.A."/>
            <person name="Sharon I."/>
            <person name="Castelle C.J."/>
            <person name="Probst A.J."/>
            <person name="Thomas B.C."/>
            <person name="Singh A."/>
            <person name="Wilkins M.J."/>
            <person name="Karaoz U."/>
            <person name="Brodie E.L."/>
            <person name="Williams K.H."/>
            <person name="Hubbard S.S."/>
            <person name="Banfield J.F."/>
        </authorList>
    </citation>
    <scope>NUCLEOTIDE SEQUENCE [LARGE SCALE GENOMIC DNA]</scope>
</reference>
<dbReference type="PROSITE" id="PS50109">
    <property type="entry name" value="HIS_KIN"/>
    <property type="match status" value="1"/>
</dbReference>
<dbReference type="InterPro" id="IPR003594">
    <property type="entry name" value="HATPase_dom"/>
</dbReference>
<protein>
    <recommendedName>
        <fullName evidence="2">histidine kinase</fullName>
        <ecNumber evidence="2">2.7.13.3</ecNumber>
    </recommendedName>
</protein>
<dbReference type="CDD" id="cd16922">
    <property type="entry name" value="HATPase_EvgS-ArcB-TorS-like"/>
    <property type="match status" value="1"/>
</dbReference>
<dbReference type="Gene3D" id="1.10.287.130">
    <property type="match status" value="1"/>
</dbReference>
<dbReference type="InterPro" id="IPR003018">
    <property type="entry name" value="GAF"/>
</dbReference>
<dbReference type="InterPro" id="IPR036097">
    <property type="entry name" value="HisK_dim/P_sf"/>
</dbReference>